<feature type="compositionally biased region" description="Low complexity" evidence="1">
    <location>
        <begin position="142"/>
        <end position="156"/>
    </location>
</feature>
<evidence type="ECO:0000313" key="3">
    <source>
        <dbReference type="Proteomes" id="UP000006790"/>
    </source>
</evidence>
<evidence type="ECO:0000313" key="2">
    <source>
        <dbReference type="EMBL" id="AET37483.1"/>
    </source>
</evidence>
<organism evidence="2 3">
    <name type="scientific">Eremothecium cymbalariae (strain CBS 270.75 / DBVPG 7215 / KCTC 17166 / NRRL Y-17582)</name>
    <name type="common">Yeast</name>
    <dbReference type="NCBI Taxonomy" id="931890"/>
    <lineage>
        <taxon>Eukaryota</taxon>
        <taxon>Fungi</taxon>
        <taxon>Dikarya</taxon>
        <taxon>Ascomycota</taxon>
        <taxon>Saccharomycotina</taxon>
        <taxon>Saccharomycetes</taxon>
        <taxon>Saccharomycetales</taxon>
        <taxon>Saccharomycetaceae</taxon>
        <taxon>Eremothecium</taxon>
    </lineage>
</organism>
<dbReference type="HOGENOM" id="CLU_438675_0_0_1"/>
<dbReference type="OMA" id="DASHDEY"/>
<dbReference type="EMBL" id="CP002497">
    <property type="protein sequence ID" value="AET37483.1"/>
    <property type="molecule type" value="Genomic_DNA"/>
</dbReference>
<dbReference type="Proteomes" id="UP000006790">
    <property type="component" value="Chromosome 1"/>
</dbReference>
<dbReference type="InParanoid" id="G8JN19"/>
<dbReference type="eggNOG" id="ENOG502RJFX">
    <property type="taxonomic scope" value="Eukaryota"/>
</dbReference>
<feature type="compositionally biased region" description="Basic and acidic residues" evidence="1">
    <location>
        <begin position="565"/>
        <end position="582"/>
    </location>
</feature>
<feature type="compositionally biased region" description="Basic and acidic residues" evidence="1">
    <location>
        <begin position="9"/>
        <end position="27"/>
    </location>
</feature>
<feature type="region of interest" description="Disordered" evidence="1">
    <location>
        <begin position="1"/>
        <end position="61"/>
    </location>
</feature>
<reference evidence="3" key="1">
    <citation type="journal article" date="2012" name="G3 (Bethesda)">
        <title>Pichia sorbitophila, an interspecies yeast hybrid reveals early steps of genome resolution following polyploidization.</title>
        <authorList>
            <person name="Leh Louis V."/>
            <person name="Despons L."/>
            <person name="Friedrich A."/>
            <person name="Martin T."/>
            <person name="Durrens P."/>
            <person name="Casaregola S."/>
            <person name="Neuveglise C."/>
            <person name="Fairhead C."/>
            <person name="Marck C."/>
            <person name="Cruz J.A."/>
            <person name="Straub M.L."/>
            <person name="Kugler V."/>
            <person name="Sacerdot C."/>
            <person name="Uzunov Z."/>
            <person name="Thierry A."/>
            <person name="Weiss S."/>
            <person name="Bleykasten C."/>
            <person name="De Montigny J."/>
            <person name="Jacques N."/>
            <person name="Jung P."/>
            <person name="Lemaire M."/>
            <person name="Mallet S."/>
            <person name="Morel G."/>
            <person name="Richard G.F."/>
            <person name="Sarkar A."/>
            <person name="Savel G."/>
            <person name="Schacherer J."/>
            <person name="Seret M.L."/>
            <person name="Talla E."/>
            <person name="Samson G."/>
            <person name="Jubin C."/>
            <person name="Poulain J."/>
            <person name="Vacherie B."/>
            <person name="Barbe V."/>
            <person name="Pelletier E."/>
            <person name="Sherman D.J."/>
            <person name="Westhof E."/>
            <person name="Weissenbach J."/>
            <person name="Baret P.V."/>
            <person name="Wincker P."/>
            <person name="Gaillardin C."/>
            <person name="Dujon B."/>
            <person name="Souciet J.L."/>
        </authorList>
    </citation>
    <scope>NUCLEOTIDE SEQUENCE [LARGE SCALE GENOMIC DNA]</scope>
    <source>
        <strain evidence="3">CBS 270.75 / DBVPG 7215 / KCTC 17166 / NRRL Y-17582</strain>
    </source>
</reference>
<feature type="compositionally biased region" description="Low complexity" evidence="1">
    <location>
        <begin position="250"/>
        <end position="259"/>
    </location>
</feature>
<dbReference type="KEGG" id="erc:Ecym_1237"/>
<dbReference type="GeneID" id="11471374"/>
<feature type="region of interest" description="Disordered" evidence="1">
    <location>
        <begin position="646"/>
        <end position="697"/>
    </location>
</feature>
<dbReference type="AlphaFoldDB" id="G8JN19"/>
<dbReference type="OrthoDB" id="4068250at2759"/>
<dbReference type="RefSeq" id="XP_003644300.1">
    <property type="nucleotide sequence ID" value="XM_003644252.1"/>
</dbReference>
<keyword evidence="3" id="KW-1185">Reference proteome</keyword>
<feature type="compositionally biased region" description="Polar residues" evidence="1">
    <location>
        <begin position="683"/>
        <end position="693"/>
    </location>
</feature>
<protein>
    <submittedName>
        <fullName evidence="2">Uncharacterized protein</fullName>
    </submittedName>
</protein>
<sequence length="727" mass="79284">MSSIFKKNKQPDPFKELLDNEEDKHGTTELFVKKVTNHRKASEDDGTQGNVEGGGEYVSPFRDDKAVAEAERIRDLKFPTTGHHSTVRVKDNVKRKAQDIAEPRSFGTTDLKQQKQLDELGMKENQLEYLRNSQKIVDVRKSSVGKGSEVGSVGEEATSALSGEGAMPVSAASDGKSFASDMKADKKSDVKSDVKSDIRSAGNLEEGSAVGQDTRELASGTALDERSEISEAPTKVSGLKSAVSDGGQTASSVAGEAGGASVAEVKSGVSEGKAGVVNAGNAAAVASDVPPTKQKGHRGPFKFSKKGIFALWKRSEKPEKLNATPEDPEFIVLTEKGYMSKNIYDRLEYEEELHQEKLASLDQNSAAKYEDTARAYEEKLASLNNEIAEVHAAMDQLKSQTENEMKAIEASLSQNLMDIQAKHDEQKETLLKEAENEKNAKITEKNTINEKLTQVEPELEALKRLELERKVELQQYQSEVQALTAELDARLGELQNVSDEQTEVNLSMAALEERRVQIEKDISESNAVVANNKELLQNLENHPSIAALDNQVSEVTRTVSAVEQEHAAQKDELTELSTKKEPTLSAVNPPKMVEEIDVQEISELPDDVIVPEELDRLLHSSKQKPLGNPFTSHDGDSLDFTHVPASAKADNGEVKISLDPNAESKKPVNLSSLSSRPRNPPSIATTSPGTAKGNSEYEYETIEEVVIVEGDGTRSDSSRLIAVPLEQ</sequence>
<name>G8JN19_ERECY</name>
<gene>
    <name evidence="2" type="ordered locus">Ecym_1237</name>
</gene>
<proteinExistence type="predicted"/>
<accession>G8JN19</accession>
<feature type="region of interest" description="Disordered" evidence="1">
    <location>
        <begin position="708"/>
        <end position="727"/>
    </location>
</feature>
<feature type="region of interest" description="Disordered" evidence="1">
    <location>
        <begin position="565"/>
        <end position="589"/>
    </location>
</feature>
<evidence type="ECO:0000256" key="1">
    <source>
        <dbReference type="SAM" id="MobiDB-lite"/>
    </source>
</evidence>
<feature type="compositionally biased region" description="Basic and acidic residues" evidence="1">
    <location>
        <begin position="182"/>
        <end position="198"/>
    </location>
</feature>
<feature type="region of interest" description="Disordered" evidence="1">
    <location>
        <begin position="141"/>
        <end position="259"/>
    </location>
</feature>